<sequence length="375" mass="43593">MDRGKLIIEHIPLNVFYDDTIRTNRYKLPSEERNIDIITGIKFGMFLSYIQNNNESNIKTWFNEYEKKLKNHLRKMQKKLEPHKREKYCTNLNYILDFVVQAIDNLHDIQYASLTHQFQTKSRDILKEFSRLGCIRNYANFENKHLYIKKIMYDLYEDIQYMSLVGQNIRHDQCSNMVNRIKNRWKILIAIHEKYSDKKNFNFEDEYTIPNINEMLETLKCIKTPEHPKSVSATESQPLVALQRTGNDLSDSRASKEGEAIVDLKNPDTVSTEDELEIDELEPTEEDHPSEPEPNLKTTYAAASLAGISLFGTILYKYGPSGSLLNPRRGARIRGNVFPLGNNVYDASIMNNFEYLQTGIPNGEYQLGYGSVTDY</sequence>
<dbReference type="VEuPathDB" id="PlasmoDB:PVW1_020007500"/>
<name>A0A565A5T1_PLAVI</name>
<dbReference type="VEuPathDB" id="PlasmoDB:PVP01_0009030"/>
<dbReference type="VEuPathDB" id="PlasmoDB:PVPAM_040037200"/>
<dbReference type="InterPro" id="IPR008780">
    <property type="entry name" value="Plasmodium_Vir"/>
</dbReference>
<evidence type="ECO:0000313" key="2">
    <source>
        <dbReference type="EMBL" id="VVA00190.1"/>
    </source>
</evidence>
<dbReference type="Pfam" id="PF05795">
    <property type="entry name" value="Plasmodium_Vir"/>
    <property type="match status" value="1"/>
</dbReference>
<reference evidence="2" key="1">
    <citation type="submission" date="2016-07" db="EMBL/GenBank/DDBJ databases">
        <authorList>
            <consortium name="Pathogen Informatics"/>
        </authorList>
    </citation>
    <scope>NUCLEOTIDE SEQUENCE</scope>
</reference>
<gene>
    <name evidence="2" type="ORF">PVP01_0009030</name>
</gene>
<organism evidence="2">
    <name type="scientific">Plasmodium vivax</name>
    <name type="common">malaria parasite P. vivax</name>
    <dbReference type="NCBI Taxonomy" id="5855"/>
    <lineage>
        <taxon>Eukaryota</taxon>
        <taxon>Sar</taxon>
        <taxon>Alveolata</taxon>
        <taxon>Apicomplexa</taxon>
        <taxon>Aconoidasida</taxon>
        <taxon>Haemosporida</taxon>
        <taxon>Plasmodiidae</taxon>
        <taxon>Plasmodium</taxon>
        <taxon>Plasmodium (Plasmodium)</taxon>
    </lineage>
</organism>
<protein>
    <submittedName>
        <fullName evidence="2">VIR protein</fullName>
    </submittedName>
</protein>
<feature type="region of interest" description="Disordered" evidence="1">
    <location>
        <begin position="227"/>
        <end position="274"/>
    </location>
</feature>
<proteinExistence type="predicted"/>
<feature type="compositionally biased region" description="Basic and acidic residues" evidence="1">
    <location>
        <begin position="250"/>
        <end position="259"/>
    </location>
</feature>
<accession>A0A565A5T1</accession>
<dbReference type="OrthoDB" id="388837at2759"/>
<dbReference type="Proteomes" id="UP000220605">
    <property type="component" value="Unassembled WGS sequence"/>
</dbReference>
<dbReference type="AlphaFoldDB" id="A0A565A5T1"/>
<evidence type="ECO:0000256" key="1">
    <source>
        <dbReference type="SAM" id="MobiDB-lite"/>
    </source>
</evidence>
<dbReference type="VEuPathDB" id="PlasmoDB:PVX_020175"/>
<dbReference type="EMBL" id="FLZR02000045">
    <property type="protein sequence ID" value="VVA00190.1"/>
    <property type="molecule type" value="Genomic_DNA"/>
</dbReference>